<feature type="compositionally biased region" description="Polar residues" evidence="5">
    <location>
        <begin position="232"/>
        <end position="245"/>
    </location>
</feature>
<protein>
    <recommendedName>
        <fullName evidence="2">DNA polymerase delta subunit 3</fullName>
    </recommendedName>
</protein>
<dbReference type="GO" id="GO:0003887">
    <property type="term" value="F:DNA-directed DNA polymerase activity"/>
    <property type="evidence" value="ECO:0007669"/>
    <property type="project" value="TreeGrafter"/>
</dbReference>
<evidence type="ECO:0000256" key="3">
    <source>
        <dbReference type="ARBA" id="ARBA00022705"/>
    </source>
</evidence>
<comment type="subcellular location">
    <subcellularLocation>
        <location evidence="1">Nucleus</location>
    </subcellularLocation>
</comment>
<evidence type="ECO:0000313" key="6">
    <source>
        <dbReference type="EMBL" id="KAG8492185.1"/>
    </source>
</evidence>
<evidence type="ECO:0000256" key="5">
    <source>
        <dbReference type="SAM" id="MobiDB-lite"/>
    </source>
</evidence>
<dbReference type="PANTHER" id="PTHR17598:SF13">
    <property type="entry name" value="DNA POLYMERASE DELTA SUBUNIT 3"/>
    <property type="match status" value="1"/>
</dbReference>
<dbReference type="Pfam" id="PF09507">
    <property type="entry name" value="CDC27"/>
    <property type="match status" value="1"/>
</dbReference>
<dbReference type="AlphaFoldDB" id="A0A8J6D3H8"/>
<feature type="compositionally biased region" description="Low complexity" evidence="5">
    <location>
        <begin position="537"/>
        <end position="549"/>
    </location>
</feature>
<dbReference type="InterPro" id="IPR041913">
    <property type="entry name" value="POLD3_sf"/>
</dbReference>
<dbReference type="Proteomes" id="UP000701853">
    <property type="component" value="Chromosome 5"/>
</dbReference>
<dbReference type="EMBL" id="JAHUZN010000005">
    <property type="protein sequence ID" value="KAG8492185.1"/>
    <property type="molecule type" value="Genomic_DNA"/>
</dbReference>
<dbReference type="InterPro" id="IPR019038">
    <property type="entry name" value="POLD3"/>
</dbReference>
<name>A0A8J6D3H8_9ROSI</name>
<feature type="compositionally biased region" description="Basic and acidic residues" evidence="5">
    <location>
        <begin position="520"/>
        <end position="531"/>
    </location>
</feature>
<comment type="caution">
    <text evidence="6">The sequence shown here is derived from an EMBL/GenBank/DDBJ whole genome shotgun (WGS) entry which is preliminary data.</text>
</comment>
<gene>
    <name evidence="6" type="ORF">CXB51_009608</name>
</gene>
<dbReference type="Gene3D" id="3.90.1030.20">
    <property type="entry name" value="DNA polymerase delta, p66 (Cdc27) subunit, wHTH domain"/>
    <property type="match status" value="1"/>
</dbReference>
<sequence length="596" mass="64688">MSQIETLGILEEIQALVSDKLQVVSYKWLSRNFLVSSNVAKRLLAEFAEKHGSGLEVVYSLSGWLKNSPSNYHIQLVTGPKLSGTFHDNSFCSTYSNMYAVKGVHGLYPWLRTSCMTILGIDDLIGKVVSSSFNYEAKQVYDGNCRVHVYSVQACIPKDLAALWNTEFIQAEELFKQPTSVDNCLRDNREIGVIVSSRYIFCGISNSFVKRNVDGTPAKVATAQPNSVGISGLSIHNSAQSNAPLPSQQNKVQQSSSKVAQKPPIVVKGIKSDSISGGVHDLATKPSADKEKNTSFPSNKKKGQSDKGSTGNGGSLANFWDRASAKPKTCSAPADNSDSILNSNDAQISACEAVEHENSDIDAQEVNFGRASNSEGNRKRRVVFDLSDEDEYEDAVNLASPDPPKRKSFLDSKQNSKTSVPERPDVDKPDEDEVTVKVERTANREPNRSLGEETSLGSKSTNVKNSSSVKLESQLPETDLKKDKVTDASPNSPKRRKVLKTRIDDRGREVTEVVWEGEETEVKKVESDVPKKAGSGATNIATNTVTNTNSRPAVAKRSPAVGTTAPSNPGGKTGNRKAGNAKDPKQGNILSFFKKV</sequence>
<dbReference type="PANTHER" id="PTHR17598">
    <property type="entry name" value="DNA POLYMERASE DELTA SUBUNIT 3"/>
    <property type="match status" value="1"/>
</dbReference>
<organism evidence="6 7">
    <name type="scientific">Gossypium anomalum</name>
    <dbReference type="NCBI Taxonomy" id="47600"/>
    <lineage>
        <taxon>Eukaryota</taxon>
        <taxon>Viridiplantae</taxon>
        <taxon>Streptophyta</taxon>
        <taxon>Embryophyta</taxon>
        <taxon>Tracheophyta</taxon>
        <taxon>Spermatophyta</taxon>
        <taxon>Magnoliopsida</taxon>
        <taxon>eudicotyledons</taxon>
        <taxon>Gunneridae</taxon>
        <taxon>Pentapetalae</taxon>
        <taxon>rosids</taxon>
        <taxon>malvids</taxon>
        <taxon>Malvales</taxon>
        <taxon>Malvaceae</taxon>
        <taxon>Malvoideae</taxon>
        <taxon>Gossypium</taxon>
    </lineage>
</organism>
<dbReference type="FunFam" id="3.90.1030.20:FF:000002">
    <property type="entry name" value="DNA polymerase delta subunit"/>
    <property type="match status" value="1"/>
</dbReference>
<feature type="region of interest" description="Disordered" evidence="5">
    <location>
        <begin position="356"/>
        <end position="502"/>
    </location>
</feature>
<accession>A0A8J6D3H8</accession>
<evidence type="ECO:0000256" key="4">
    <source>
        <dbReference type="ARBA" id="ARBA00023242"/>
    </source>
</evidence>
<keyword evidence="3" id="KW-0235">DNA replication</keyword>
<feature type="compositionally biased region" description="Basic and acidic residues" evidence="5">
    <location>
        <begin position="434"/>
        <end position="451"/>
    </location>
</feature>
<feature type="region of interest" description="Disordered" evidence="5">
    <location>
        <begin position="232"/>
        <end position="319"/>
    </location>
</feature>
<evidence type="ECO:0000256" key="2">
    <source>
        <dbReference type="ARBA" id="ARBA00017589"/>
    </source>
</evidence>
<dbReference type="GO" id="GO:0006271">
    <property type="term" value="P:DNA strand elongation involved in DNA replication"/>
    <property type="evidence" value="ECO:0007669"/>
    <property type="project" value="TreeGrafter"/>
</dbReference>
<keyword evidence="7" id="KW-1185">Reference proteome</keyword>
<dbReference type="GO" id="GO:0006297">
    <property type="term" value="P:nucleotide-excision repair, DNA gap filling"/>
    <property type="evidence" value="ECO:0007669"/>
    <property type="project" value="TreeGrafter"/>
</dbReference>
<feature type="region of interest" description="Disordered" evidence="5">
    <location>
        <begin position="519"/>
        <end position="596"/>
    </location>
</feature>
<reference evidence="6 7" key="1">
    <citation type="journal article" date="2021" name="bioRxiv">
        <title>The Gossypium anomalum genome as a resource for cotton improvement and evolutionary analysis of hybrid incompatibility.</title>
        <authorList>
            <person name="Grover C.E."/>
            <person name="Yuan D."/>
            <person name="Arick M.A."/>
            <person name="Miller E.R."/>
            <person name="Hu G."/>
            <person name="Peterson D.G."/>
            <person name="Wendel J.F."/>
            <person name="Udall J.A."/>
        </authorList>
    </citation>
    <scope>NUCLEOTIDE SEQUENCE [LARGE SCALE GENOMIC DNA]</scope>
    <source>
        <strain evidence="6">JFW-Udall</strain>
        <tissue evidence="6">Leaf</tissue>
    </source>
</reference>
<dbReference type="GO" id="GO:0043625">
    <property type="term" value="C:delta DNA polymerase complex"/>
    <property type="evidence" value="ECO:0007669"/>
    <property type="project" value="InterPro"/>
</dbReference>
<feature type="compositionally biased region" description="Low complexity" evidence="5">
    <location>
        <begin position="458"/>
        <end position="470"/>
    </location>
</feature>
<proteinExistence type="predicted"/>
<evidence type="ECO:0000256" key="1">
    <source>
        <dbReference type="ARBA" id="ARBA00004123"/>
    </source>
</evidence>
<dbReference type="OrthoDB" id="514823at2759"/>
<evidence type="ECO:0000313" key="7">
    <source>
        <dbReference type="Proteomes" id="UP000701853"/>
    </source>
</evidence>
<dbReference type="GO" id="GO:1904161">
    <property type="term" value="P:DNA synthesis involved in UV-damage excision repair"/>
    <property type="evidence" value="ECO:0007669"/>
    <property type="project" value="TreeGrafter"/>
</dbReference>
<keyword evidence="4" id="KW-0539">Nucleus</keyword>
<feature type="compositionally biased region" description="Low complexity" evidence="5">
    <location>
        <begin position="246"/>
        <end position="264"/>
    </location>
</feature>